<feature type="domain" description="RmlD-like substrate binding" evidence="2">
    <location>
        <begin position="1"/>
        <end position="210"/>
    </location>
</feature>
<dbReference type="SUPFAM" id="SSF51735">
    <property type="entry name" value="NAD(P)-binding Rossmann-fold domains"/>
    <property type="match status" value="1"/>
</dbReference>
<evidence type="ECO:0000259" key="2">
    <source>
        <dbReference type="Pfam" id="PF04321"/>
    </source>
</evidence>
<dbReference type="Pfam" id="PF04321">
    <property type="entry name" value="RmlD_sub_bind"/>
    <property type="match status" value="1"/>
</dbReference>
<dbReference type="Proteomes" id="UP001596298">
    <property type="component" value="Unassembled WGS sequence"/>
</dbReference>
<evidence type="ECO:0000313" key="4">
    <source>
        <dbReference type="Proteomes" id="UP001596298"/>
    </source>
</evidence>
<dbReference type="RefSeq" id="WP_382404329.1">
    <property type="nucleotide sequence ID" value="NZ_JBHSWH010000001.1"/>
</dbReference>
<organism evidence="3 4">
    <name type="scientific">Flexivirga alba</name>
    <dbReference type="NCBI Taxonomy" id="702742"/>
    <lineage>
        <taxon>Bacteria</taxon>
        <taxon>Bacillati</taxon>
        <taxon>Actinomycetota</taxon>
        <taxon>Actinomycetes</taxon>
        <taxon>Micrococcales</taxon>
        <taxon>Dermacoccaceae</taxon>
        <taxon>Flexivirga</taxon>
    </lineage>
</organism>
<sequence>MRVLVTGGAGYLGAEVVAQASAAGHEVIAASRRLSGSSSGEGRAAYRDPGSSTIHLDVTDADVCRAVVADVAPDVVIHTAFVQTDWATTADGAVHVALAARELGAHLVFVSSDAIFSGADSPYDEQAHPDPVTRYGAAKAAAETAIRAVLPTATIARSSLILGPDSSMERLVHALAGGDDGILFTDQIRCPVHRDDLAAGLLELAGSGEQAPSTAAAPTPSVAPTWAG</sequence>
<accession>A0ABW2AL60</accession>
<dbReference type="PANTHER" id="PTHR43242">
    <property type="entry name" value="NAD(P)-BINDING ROSSMANN-FOLD SUPERFAMILY PROTEIN"/>
    <property type="match status" value="1"/>
</dbReference>
<evidence type="ECO:0000313" key="3">
    <source>
        <dbReference type="EMBL" id="MFC6707662.1"/>
    </source>
</evidence>
<dbReference type="InterPro" id="IPR029903">
    <property type="entry name" value="RmlD-like-bd"/>
</dbReference>
<dbReference type="InterPro" id="IPR036291">
    <property type="entry name" value="NAD(P)-bd_dom_sf"/>
</dbReference>
<reference evidence="4" key="1">
    <citation type="journal article" date="2019" name="Int. J. Syst. Evol. Microbiol.">
        <title>The Global Catalogue of Microorganisms (GCM) 10K type strain sequencing project: providing services to taxonomists for standard genome sequencing and annotation.</title>
        <authorList>
            <consortium name="The Broad Institute Genomics Platform"/>
            <consortium name="The Broad Institute Genome Sequencing Center for Infectious Disease"/>
            <person name="Wu L."/>
            <person name="Ma J."/>
        </authorList>
    </citation>
    <scope>NUCLEOTIDE SEQUENCE [LARGE SCALE GENOMIC DNA]</scope>
    <source>
        <strain evidence="4">CCUG 58127</strain>
    </source>
</reference>
<feature type="region of interest" description="Disordered" evidence="1">
    <location>
        <begin position="208"/>
        <end position="228"/>
    </location>
</feature>
<proteinExistence type="predicted"/>
<dbReference type="Gene3D" id="3.40.50.720">
    <property type="entry name" value="NAD(P)-binding Rossmann-like Domain"/>
    <property type="match status" value="1"/>
</dbReference>
<comment type="caution">
    <text evidence="3">The sequence shown here is derived from an EMBL/GenBank/DDBJ whole genome shotgun (WGS) entry which is preliminary data.</text>
</comment>
<gene>
    <name evidence="3" type="ORF">ACFQDH_21075</name>
</gene>
<keyword evidence="4" id="KW-1185">Reference proteome</keyword>
<dbReference type="EMBL" id="JBHSWH010000001">
    <property type="protein sequence ID" value="MFC6707662.1"/>
    <property type="molecule type" value="Genomic_DNA"/>
</dbReference>
<name>A0ABW2AL60_9MICO</name>
<evidence type="ECO:0000256" key="1">
    <source>
        <dbReference type="SAM" id="MobiDB-lite"/>
    </source>
</evidence>
<dbReference type="PANTHER" id="PTHR43242:SF1">
    <property type="entry name" value="NAD(P)-BINDING ROSSMANN-FOLD SUPERFAMILY PROTEIN"/>
    <property type="match status" value="1"/>
</dbReference>
<protein>
    <submittedName>
        <fullName evidence="3">Sugar nucleotide-binding protein</fullName>
    </submittedName>
</protein>